<proteinExistence type="predicted"/>
<name>A0A2A5T652_9GAMM</name>
<keyword evidence="2" id="KW-1185">Reference proteome</keyword>
<evidence type="ECO:0000313" key="1">
    <source>
        <dbReference type="EMBL" id="PCS23608.1"/>
    </source>
</evidence>
<gene>
    <name evidence="1" type="ORF">BTN49_0577</name>
</gene>
<sequence length="54" mass="5845">MGNLLVGLIVSSLQPKKPSIKTTRLDKQALMQISGYLRGNSHFAGSLTDLRSCV</sequence>
<dbReference type="RefSeq" id="WP_223823655.1">
    <property type="nucleotide sequence ID" value="NZ_NBYY01000009.1"/>
</dbReference>
<reference evidence="2" key="1">
    <citation type="submission" date="2017-04" db="EMBL/GenBank/DDBJ databases">
        <title>Genome evolution of the luminous symbionts of deep sea anglerfish.</title>
        <authorList>
            <person name="Hendry T.A."/>
        </authorList>
    </citation>
    <scope>NUCLEOTIDE SEQUENCE [LARGE SCALE GENOMIC DNA]</scope>
</reference>
<dbReference type="GeneID" id="66953173"/>
<accession>A0A2A5T652</accession>
<protein>
    <submittedName>
        <fullName evidence="1">Uncharacterized protein</fullName>
    </submittedName>
</protein>
<evidence type="ECO:0000313" key="2">
    <source>
        <dbReference type="Proteomes" id="UP000219020"/>
    </source>
</evidence>
<dbReference type="EMBL" id="NBYY01000009">
    <property type="protein sequence ID" value="PCS23608.1"/>
    <property type="molecule type" value="Genomic_DNA"/>
</dbReference>
<dbReference type="AlphaFoldDB" id="A0A2A5T652"/>
<dbReference type="Proteomes" id="UP000219020">
    <property type="component" value="Unassembled WGS sequence"/>
</dbReference>
<comment type="caution">
    <text evidence="1">The sequence shown here is derived from an EMBL/GenBank/DDBJ whole genome shotgun (WGS) entry which is preliminary data.</text>
</comment>
<organism evidence="1 2">
    <name type="scientific">Candidatus Enterovibrio escicola</name>
    <dbReference type="NCBI Taxonomy" id="1927127"/>
    <lineage>
        <taxon>Bacteria</taxon>
        <taxon>Pseudomonadati</taxon>
        <taxon>Pseudomonadota</taxon>
        <taxon>Gammaproteobacteria</taxon>
        <taxon>Vibrionales</taxon>
        <taxon>Vibrionaceae</taxon>
        <taxon>Enterovibrio</taxon>
    </lineage>
</organism>